<keyword evidence="4" id="KW-1185">Reference proteome</keyword>
<dbReference type="AlphaFoldDB" id="J3NFP1"/>
<reference evidence="3" key="5">
    <citation type="submission" date="2018-04" db="UniProtKB">
        <authorList>
            <consortium name="EnsemblFungi"/>
        </authorList>
    </citation>
    <scope>IDENTIFICATION</scope>
    <source>
        <strain evidence="3">R3-111a-1</strain>
    </source>
</reference>
<proteinExistence type="predicted"/>
<sequence length="88" mass="9252">MGLGWNSGPGATRQGHSPSRPLRSACHPLHLGAYVASVGSSIWQCVVVALVTNLCPLEGAPLETDLGLEREDGLETGEARGWGTLRMV</sequence>
<dbReference type="HOGENOM" id="CLU_2469197_0_0_1"/>
<reference evidence="4" key="1">
    <citation type="submission" date="2010-07" db="EMBL/GenBank/DDBJ databases">
        <title>The genome sequence of Gaeumannomyces graminis var. tritici strain R3-111a-1.</title>
        <authorList>
            <consortium name="The Broad Institute Genome Sequencing Platform"/>
            <person name="Ma L.-J."/>
            <person name="Dead R."/>
            <person name="Young S."/>
            <person name="Zeng Q."/>
            <person name="Koehrsen M."/>
            <person name="Alvarado L."/>
            <person name="Berlin A."/>
            <person name="Chapman S.B."/>
            <person name="Chen Z."/>
            <person name="Freedman E."/>
            <person name="Gellesch M."/>
            <person name="Goldberg J."/>
            <person name="Griggs A."/>
            <person name="Gujja S."/>
            <person name="Heilman E.R."/>
            <person name="Heiman D."/>
            <person name="Hepburn T."/>
            <person name="Howarth C."/>
            <person name="Jen D."/>
            <person name="Larson L."/>
            <person name="Mehta T."/>
            <person name="Neiman D."/>
            <person name="Pearson M."/>
            <person name="Roberts A."/>
            <person name="Saif S."/>
            <person name="Shea T."/>
            <person name="Shenoy N."/>
            <person name="Sisk P."/>
            <person name="Stolte C."/>
            <person name="Sykes S."/>
            <person name="Walk T."/>
            <person name="White J."/>
            <person name="Yandava C."/>
            <person name="Haas B."/>
            <person name="Nusbaum C."/>
            <person name="Birren B."/>
        </authorList>
    </citation>
    <scope>NUCLEOTIDE SEQUENCE [LARGE SCALE GENOMIC DNA]</scope>
    <source>
        <strain evidence="4">R3-111a-1</strain>
    </source>
</reference>
<dbReference type="EMBL" id="GL385395">
    <property type="protein sequence ID" value="EJT80081.1"/>
    <property type="molecule type" value="Genomic_DNA"/>
</dbReference>
<dbReference type="RefSeq" id="XP_009216090.1">
    <property type="nucleotide sequence ID" value="XM_009217826.1"/>
</dbReference>
<gene>
    <name evidence="3" type="primary">20340544</name>
    <name evidence="2" type="ORF">GGTG_00086</name>
</gene>
<protein>
    <submittedName>
        <fullName evidence="2 3">Uncharacterized protein</fullName>
    </submittedName>
</protein>
<evidence type="ECO:0000313" key="2">
    <source>
        <dbReference type="EMBL" id="EJT80081.1"/>
    </source>
</evidence>
<feature type="region of interest" description="Disordered" evidence="1">
    <location>
        <begin position="1"/>
        <end position="22"/>
    </location>
</feature>
<evidence type="ECO:0000313" key="3">
    <source>
        <dbReference type="EnsemblFungi" id="EJT80081"/>
    </source>
</evidence>
<evidence type="ECO:0000256" key="1">
    <source>
        <dbReference type="SAM" id="MobiDB-lite"/>
    </source>
</evidence>
<dbReference type="GeneID" id="20340544"/>
<reference evidence="3" key="4">
    <citation type="journal article" date="2015" name="G3 (Bethesda)">
        <title>Genome sequences of three phytopathogenic species of the Magnaporthaceae family of fungi.</title>
        <authorList>
            <person name="Okagaki L.H."/>
            <person name="Nunes C.C."/>
            <person name="Sailsbery J."/>
            <person name="Clay B."/>
            <person name="Brown D."/>
            <person name="John T."/>
            <person name="Oh Y."/>
            <person name="Young N."/>
            <person name="Fitzgerald M."/>
            <person name="Haas B.J."/>
            <person name="Zeng Q."/>
            <person name="Young S."/>
            <person name="Adiconis X."/>
            <person name="Fan L."/>
            <person name="Levin J.Z."/>
            <person name="Mitchell T.K."/>
            <person name="Okubara P.A."/>
            <person name="Farman M.L."/>
            <person name="Kohn L.M."/>
            <person name="Birren B."/>
            <person name="Ma L.-J."/>
            <person name="Dean R.A."/>
        </authorList>
    </citation>
    <scope>NUCLEOTIDE SEQUENCE</scope>
    <source>
        <strain evidence="3">R3-111a-1</strain>
    </source>
</reference>
<reference evidence="2" key="3">
    <citation type="submission" date="2010-09" db="EMBL/GenBank/DDBJ databases">
        <title>Annotation of Gaeumannomyces graminis var. tritici R3-111a-1.</title>
        <authorList>
            <consortium name="The Broad Institute Genome Sequencing Platform"/>
            <person name="Ma L.-J."/>
            <person name="Dead R."/>
            <person name="Young S.K."/>
            <person name="Zeng Q."/>
            <person name="Gargeya S."/>
            <person name="Fitzgerald M."/>
            <person name="Haas B."/>
            <person name="Abouelleil A."/>
            <person name="Alvarado L."/>
            <person name="Arachchi H.M."/>
            <person name="Berlin A."/>
            <person name="Brown A."/>
            <person name="Chapman S.B."/>
            <person name="Chen Z."/>
            <person name="Dunbar C."/>
            <person name="Freedman E."/>
            <person name="Gearin G."/>
            <person name="Gellesch M."/>
            <person name="Goldberg J."/>
            <person name="Griggs A."/>
            <person name="Gujja S."/>
            <person name="Heiman D."/>
            <person name="Howarth C."/>
            <person name="Larson L."/>
            <person name="Lui A."/>
            <person name="MacDonald P.J.P."/>
            <person name="Mehta T."/>
            <person name="Montmayeur A."/>
            <person name="Murphy C."/>
            <person name="Neiman D."/>
            <person name="Pearson M."/>
            <person name="Priest M."/>
            <person name="Roberts A."/>
            <person name="Saif S."/>
            <person name="Shea T."/>
            <person name="Shenoy N."/>
            <person name="Sisk P."/>
            <person name="Stolte C."/>
            <person name="Sykes S."/>
            <person name="Yandava C."/>
            <person name="Wortman J."/>
            <person name="Nusbaum C."/>
            <person name="Birren B."/>
        </authorList>
    </citation>
    <scope>NUCLEOTIDE SEQUENCE</scope>
    <source>
        <strain evidence="2">R3-111a-1</strain>
    </source>
</reference>
<dbReference type="Proteomes" id="UP000006039">
    <property type="component" value="Unassembled WGS sequence"/>
</dbReference>
<reference evidence="2" key="2">
    <citation type="submission" date="2010-07" db="EMBL/GenBank/DDBJ databases">
        <authorList>
            <consortium name="The Broad Institute Genome Sequencing Platform"/>
            <consortium name="Broad Institute Genome Sequencing Center for Infectious Disease"/>
            <person name="Ma L.-J."/>
            <person name="Dead R."/>
            <person name="Young S."/>
            <person name="Zeng Q."/>
            <person name="Koehrsen M."/>
            <person name="Alvarado L."/>
            <person name="Berlin A."/>
            <person name="Chapman S.B."/>
            <person name="Chen Z."/>
            <person name="Freedman E."/>
            <person name="Gellesch M."/>
            <person name="Goldberg J."/>
            <person name="Griggs A."/>
            <person name="Gujja S."/>
            <person name="Heilman E.R."/>
            <person name="Heiman D."/>
            <person name="Hepburn T."/>
            <person name="Howarth C."/>
            <person name="Jen D."/>
            <person name="Larson L."/>
            <person name="Mehta T."/>
            <person name="Neiman D."/>
            <person name="Pearson M."/>
            <person name="Roberts A."/>
            <person name="Saif S."/>
            <person name="Shea T."/>
            <person name="Shenoy N."/>
            <person name="Sisk P."/>
            <person name="Stolte C."/>
            <person name="Sykes S."/>
            <person name="Walk T."/>
            <person name="White J."/>
            <person name="Yandava C."/>
            <person name="Haas B."/>
            <person name="Nusbaum C."/>
            <person name="Birren B."/>
        </authorList>
    </citation>
    <scope>NUCLEOTIDE SEQUENCE</scope>
    <source>
        <strain evidence="2">R3-111a-1</strain>
    </source>
</reference>
<accession>J3NFP1</accession>
<name>J3NFP1_GAET3</name>
<dbReference type="EnsemblFungi" id="EJT80081">
    <property type="protein sequence ID" value="EJT80081"/>
    <property type="gene ID" value="GGTG_00086"/>
</dbReference>
<dbReference type="VEuPathDB" id="FungiDB:GGTG_00086"/>
<evidence type="ECO:0000313" key="4">
    <source>
        <dbReference type="Proteomes" id="UP000006039"/>
    </source>
</evidence>
<organism evidence="2">
    <name type="scientific">Gaeumannomyces tritici (strain R3-111a-1)</name>
    <name type="common">Wheat and barley take-all root rot fungus</name>
    <name type="synonym">Gaeumannomyces graminis var. tritici</name>
    <dbReference type="NCBI Taxonomy" id="644352"/>
    <lineage>
        <taxon>Eukaryota</taxon>
        <taxon>Fungi</taxon>
        <taxon>Dikarya</taxon>
        <taxon>Ascomycota</taxon>
        <taxon>Pezizomycotina</taxon>
        <taxon>Sordariomycetes</taxon>
        <taxon>Sordariomycetidae</taxon>
        <taxon>Magnaporthales</taxon>
        <taxon>Magnaporthaceae</taxon>
        <taxon>Gaeumannomyces</taxon>
    </lineage>
</organism>